<organism evidence="1">
    <name type="scientific">Cacopsylla melanoneura</name>
    <dbReference type="NCBI Taxonomy" id="428564"/>
    <lineage>
        <taxon>Eukaryota</taxon>
        <taxon>Metazoa</taxon>
        <taxon>Ecdysozoa</taxon>
        <taxon>Arthropoda</taxon>
        <taxon>Hexapoda</taxon>
        <taxon>Insecta</taxon>
        <taxon>Pterygota</taxon>
        <taxon>Neoptera</taxon>
        <taxon>Paraneoptera</taxon>
        <taxon>Hemiptera</taxon>
        <taxon>Sternorrhyncha</taxon>
        <taxon>Psylloidea</taxon>
        <taxon>Psyllidae</taxon>
        <taxon>Psyllinae</taxon>
        <taxon>Cacopsylla</taxon>
    </lineage>
</organism>
<name>A0A8D8V7D9_9HEMI</name>
<accession>A0A8D8V7D9</accession>
<sequence length="115" mass="12923">MIETVGGRMKWMTRQHRAIQSGWTLKTLCSCFTPAVPQESPRECFIPQEGTCYMPPQLTSMYLTTNRVTSTGVRLMWDGLPDIPMLCMDHWQTELPVSFSKEPPSTPGLTGIGQS</sequence>
<dbReference type="AlphaFoldDB" id="A0A8D8V7D9"/>
<protein>
    <submittedName>
        <fullName evidence="1">Uncharacterized protein</fullName>
    </submittedName>
</protein>
<proteinExistence type="predicted"/>
<dbReference type="EMBL" id="HBUF01357169">
    <property type="protein sequence ID" value="CAG6718261.1"/>
    <property type="molecule type" value="Transcribed_RNA"/>
</dbReference>
<reference evidence="1" key="1">
    <citation type="submission" date="2021-05" db="EMBL/GenBank/DDBJ databases">
        <authorList>
            <person name="Alioto T."/>
            <person name="Alioto T."/>
            <person name="Gomez Garrido J."/>
        </authorList>
    </citation>
    <scope>NUCLEOTIDE SEQUENCE</scope>
</reference>
<evidence type="ECO:0000313" key="1">
    <source>
        <dbReference type="EMBL" id="CAG6718261.1"/>
    </source>
</evidence>